<dbReference type="PROSITE" id="PS50110">
    <property type="entry name" value="RESPONSE_REGULATORY"/>
    <property type="match status" value="1"/>
</dbReference>
<keyword evidence="3" id="KW-0238">DNA-binding</keyword>
<evidence type="ECO:0000256" key="3">
    <source>
        <dbReference type="ARBA" id="ARBA00023125"/>
    </source>
</evidence>
<dbReference type="GO" id="GO:0006355">
    <property type="term" value="P:regulation of DNA-templated transcription"/>
    <property type="evidence" value="ECO:0007669"/>
    <property type="project" value="InterPro"/>
</dbReference>
<organism evidence="8 9">
    <name type="scientific">Cognatiyoonia sediminum</name>
    <dbReference type="NCBI Taxonomy" id="1508389"/>
    <lineage>
        <taxon>Bacteria</taxon>
        <taxon>Pseudomonadati</taxon>
        <taxon>Pseudomonadota</taxon>
        <taxon>Alphaproteobacteria</taxon>
        <taxon>Rhodobacterales</taxon>
        <taxon>Paracoccaceae</taxon>
        <taxon>Cognatiyoonia</taxon>
    </lineage>
</organism>
<dbReference type="SMART" id="SM00421">
    <property type="entry name" value="HTH_LUXR"/>
    <property type="match status" value="1"/>
</dbReference>
<dbReference type="EMBL" id="FQXB01000005">
    <property type="protein sequence ID" value="SHH29780.1"/>
    <property type="molecule type" value="Genomic_DNA"/>
</dbReference>
<dbReference type="PRINTS" id="PR00038">
    <property type="entry name" value="HTHLUXR"/>
</dbReference>
<feature type="domain" description="Response regulatory" evidence="7">
    <location>
        <begin position="5"/>
        <end position="121"/>
    </location>
</feature>
<accession>A0A1M5RUC5</accession>
<dbReference type="PANTHER" id="PTHR43214">
    <property type="entry name" value="TWO-COMPONENT RESPONSE REGULATOR"/>
    <property type="match status" value="1"/>
</dbReference>
<dbReference type="STRING" id="1508389.SAMN05444003_2695"/>
<dbReference type="RefSeq" id="WP_072901938.1">
    <property type="nucleotide sequence ID" value="NZ_FQXB01000005.1"/>
</dbReference>
<dbReference type="CDD" id="cd06170">
    <property type="entry name" value="LuxR_C_like"/>
    <property type="match status" value="1"/>
</dbReference>
<dbReference type="InterPro" id="IPR000792">
    <property type="entry name" value="Tscrpt_reg_LuxR_C"/>
</dbReference>
<evidence type="ECO:0000259" key="6">
    <source>
        <dbReference type="PROSITE" id="PS50043"/>
    </source>
</evidence>
<gene>
    <name evidence="8" type="ORF">SAMN05444003_2695</name>
</gene>
<evidence type="ECO:0000313" key="9">
    <source>
        <dbReference type="Proteomes" id="UP000184074"/>
    </source>
</evidence>
<feature type="domain" description="HTH luxR-type" evidence="6">
    <location>
        <begin position="137"/>
        <end position="202"/>
    </location>
</feature>
<sequence>MRNLTAVVADDHQLIRDGLVKLLNAYRGMEVVGEADNGISAVTLAKTHKPDLMTLDIAMPHAQGIAVYTEVRRWSPDTKIAVFSGITSVALMRDLYAAGAHGMFTKRSDISEFEQSIPILLKGGRVISADAAAMIDAATETTSLSAREQQILSLIANGQTTKTIAKTLGLSPKTVENHRSNIMSKLEVGSMAELLAYALREGLLDSQNQL</sequence>
<dbReference type="InterPro" id="IPR001789">
    <property type="entry name" value="Sig_transdc_resp-reg_receiver"/>
</dbReference>
<dbReference type="Pfam" id="PF00072">
    <property type="entry name" value="Response_reg"/>
    <property type="match status" value="1"/>
</dbReference>
<dbReference type="Gene3D" id="3.40.50.2300">
    <property type="match status" value="1"/>
</dbReference>
<dbReference type="OrthoDB" id="9814495at2"/>
<dbReference type="Pfam" id="PF00196">
    <property type="entry name" value="GerE"/>
    <property type="match status" value="1"/>
</dbReference>
<protein>
    <submittedName>
        <fullName evidence="8">Two component transcriptional regulator, LuxR family</fullName>
    </submittedName>
</protein>
<reference evidence="8 9" key="1">
    <citation type="submission" date="2016-11" db="EMBL/GenBank/DDBJ databases">
        <authorList>
            <person name="Jaros S."/>
            <person name="Januszkiewicz K."/>
            <person name="Wedrychowicz H."/>
        </authorList>
    </citation>
    <scope>NUCLEOTIDE SEQUENCE [LARGE SCALE GENOMIC DNA]</scope>
    <source>
        <strain evidence="8 9">DSM 28715</strain>
    </source>
</reference>
<dbReference type="AlphaFoldDB" id="A0A1M5RUC5"/>
<dbReference type="PANTHER" id="PTHR43214:SF41">
    <property type="entry name" value="NITRATE_NITRITE RESPONSE REGULATOR PROTEIN NARP"/>
    <property type="match status" value="1"/>
</dbReference>
<dbReference type="InterPro" id="IPR016032">
    <property type="entry name" value="Sig_transdc_resp-reg_C-effctor"/>
</dbReference>
<dbReference type="Proteomes" id="UP000184074">
    <property type="component" value="Unassembled WGS sequence"/>
</dbReference>
<dbReference type="SUPFAM" id="SSF46894">
    <property type="entry name" value="C-terminal effector domain of the bipartite response regulators"/>
    <property type="match status" value="1"/>
</dbReference>
<evidence type="ECO:0000313" key="8">
    <source>
        <dbReference type="EMBL" id="SHH29780.1"/>
    </source>
</evidence>
<evidence type="ECO:0000256" key="1">
    <source>
        <dbReference type="ARBA" id="ARBA00022553"/>
    </source>
</evidence>
<dbReference type="PROSITE" id="PS50043">
    <property type="entry name" value="HTH_LUXR_2"/>
    <property type="match status" value="1"/>
</dbReference>
<evidence type="ECO:0000256" key="4">
    <source>
        <dbReference type="ARBA" id="ARBA00023163"/>
    </source>
</evidence>
<dbReference type="GO" id="GO:0003677">
    <property type="term" value="F:DNA binding"/>
    <property type="evidence" value="ECO:0007669"/>
    <property type="project" value="UniProtKB-KW"/>
</dbReference>
<dbReference type="SUPFAM" id="SSF52172">
    <property type="entry name" value="CheY-like"/>
    <property type="match status" value="1"/>
</dbReference>
<dbReference type="SMART" id="SM00448">
    <property type="entry name" value="REC"/>
    <property type="match status" value="1"/>
</dbReference>
<evidence type="ECO:0000259" key="7">
    <source>
        <dbReference type="PROSITE" id="PS50110"/>
    </source>
</evidence>
<dbReference type="InterPro" id="IPR011006">
    <property type="entry name" value="CheY-like_superfamily"/>
</dbReference>
<dbReference type="GO" id="GO:0000160">
    <property type="term" value="P:phosphorelay signal transduction system"/>
    <property type="evidence" value="ECO:0007669"/>
    <property type="project" value="InterPro"/>
</dbReference>
<dbReference type="InterPro" id="IPR058245">
    <property type="entry name" value="NreC/VraR/RcsB-like_REC"/>
</dbReference>
<keyword evidence="9" id="KW-1185">Reference proteome</keyword>
<keyword evidence="4" id="KW-0804">Transcription</keyword>
<dbReference type="InterPro" id="IPR039420">
    <property type="entry name" value="WalR-like"/>
</dbReference>
<dbReference type="CDD" id="cd17535">
    <property type="entry name" value="REC_NarL-like"/>
    <property type="match status" value="1"/>
</dbReference>
<name>A0A1M5RUC5_9RHOB</name>
<keyword evidence="2" id="KW-0805">Transcription regulation</keyword>
<feature type="modified residue" description="4-aspartylphosphate" evidence="5">
    <location>
        <position position="56"/>
    </location>
</feature>
<dbReference type="PROSITE" id="PS00622">
    <property type="entry name" value="HTH_LUXR_1"/>
    <property type="match status" value="1"/>
</dbReference>
<proteinExistence type="predicted"/>
<keyword evidence="1 5" id="KW-0597">Phosphoprotein</keyword>
<evidence type="ECO:0000256" key="5">
    <source>
        <dbReference type="PROSITE-ProRule" id="PRU00169"/>
    </source>
</evidence>
<evidence type="ECO:0000256" key="2">
    <source>
        <dbReference type="ARBA" id="ARBA00023015"/>
    </source>
</evidence>